<evidence type="ECO:0000256" key="6">
    <source>
        <dbReference type="SAM" id="MobiDB-lite"/>
    </source>
</evidence>
<dbReference type="PROSITE" id="PS51192">
    <property type="entry name" value="HELICASE_ATP_BIND_1"/>
    <property type="match status" value="1"/>
</dbReference>
<sequence length="838" mass="94719">MRKPQSCRTSRSLGRTDPDGMTYLCSKAIALYEAHVQEFLKRMVTLMAVPPGPPLRSPELLSITYINTGTRRRSLLIWEKLVMVYVQYHKSQEQTGKEKDNICFLPPAIGDLLLTYLALVPPLRQVFLRQRKPGALLSPHLWSKLDGEFQVAWWRQAAASITKEKFSAKEQANFDLEEIAVSEEVEDEADLADLAGMSNHSYRTFNHAYAGGTTLAMTALLHRAYRASQSWRTLFQIDQLLQGKRPRTVSETQAQGLLTACKKVRFRTRPAAKEADLTRVACGLYGDPKLQLRRPGQRDALLATLGPKPAEQVIIVLATGSGKTLVFMVAAALEGAATTILILPTVALCGNIIERLDRVKLRYHIWSPGSTKAAAPLVITSAEAACTGGFLEYANRLIDRQRLDRIVVGECHLTITASDYRRSMSQLAWHVRRIRTQTVWMTATLPPTYDELFLEHNKLVRPRTIRESTNRPNIRYIVRRERGPGGLLERATRLVQSCWERTDLFRSERDRVILYCPTKEMVAELADMLGCPSYTVDSGTADEKGAIIKLWLQAGNSPAIVATAALGPGFDYAHVRWVIHVGAPSQMTDFSQESGRGGRDGQPAESIILLNAAWQLQLDRPLSADSEAMQLYLIQQHCSRGILSQFLDKEADWRWCMEDDELCGACPEHHRERRPPGLQFHLPKLIRSSSPEPEEDNDTEARPSASEMVFTGPREVLRQARVCDEELSRYESDLQTTLGCCLYCRVEGKPFEHAVTTCARRHHWIKAKQKALRDCQSRNRDWLERYVVCWNCYQPQEICRAADPDYDGERSCRFPDMVMPLCFGLKRANSAPQQPRAL</sequence>
<dbReference type="PROSITE" id="PS51194">
    <property type="entry name" value="HELICASE_CTER"/>
    <property type="match status" value="1"/>
</dbReference>
<keyword evidence="3" id="KW-0067">ATP-binding</keyword>
<evidence type="ECO:0000256" key="2">
    <source>
        <dbReference type="ARBA" id="ARBA00022741"/>
    </source>
</evidence>
<dbReference type="GO" id="GO:0003676">
    <property type="term" value="F:nucleic acid binding"/>
    <property type="evidence" value="ECO:0007669"/>
    <property type="project" value="InterPro"/>
</dbReference>
<dbReference type="InterPro" id="IPR014001">
    <property type="entry name" value="Helicase_ATP-bd"/>
</dbReference>
<keyword evidence="10" id="KW-1185">Reference proteome</keyword>
<dbReference type="OrthoDB" id="5075206at2759"/>
<evidence type="ECO:0000313" key="9">
    <source>
        <dbReference type="EMBL" id="KAH7137816.1"/>
    </source>
</evidence>
<evidence type="ECO:0000256" key="5">
    <source>
        <dbReference type="ARBA" id="ARBA00034808"/>
    </source>
</evidence>
<evidence type="ECO:0000256" key="4">
    <source>
        <dbReference type="ARBA" id="ARBA00034617"/>
    </source>
</evidence>
<dbReference type="Pfam" id="PF00271">
    <property type="entry name" value="Helicase_C"/>
    <property type="match status" value="1"/>
</dbReference>
<name>A0A9P9EJC5_9HYPO</name>
<evidence type="ECO:0000313" key="10">
    <source>
        <dbReference type="Proteomes" id="UP000738349"/>
    </source>
</evidence>
<dbReference type="PANTHER" id="PTHR13710:SF154">
    <property type="entry name" value="RECQ HELICASE, PUTATIVE (AFU_ORTHOLOGUE AFUA_6G14720)-RELATED"/>
    <property type="match status" value="1"/>
</dbReference>
<dbReference type="SMART" id="SM00490">
    <property type="entry name" value="HELICc"/>
    <property type="match status" value="1"/>
</dbReference>
<evidence type="ECO:0000256" key="3">
    <source>
        <dbReference type="ARBA" id="ARBA00022840"/>
    </source>
</evidence>
<reference evidence="9" key="1">
    <citation type="journal article" date="2021" name="Nat. Commun.">
        <title>Genetic determinants of endophytism in the Arabidopsis root mycobiome.</title>
        <authorList>
            <person name="Mesny F."/>
            <person name="Miyauchi S."/>
            <person name="Thiergart T."/>
            <person name="Pickel B."/>
            <person name="Atanasova L."/>
            <person name="Karlsson M."/>
            <person name="Huettel B."/>
            <person name="Barry K.W."/>
            <person name="Haridas S."/>
            <person name="Chen C."/>
            <person name="Bauer D."/>
            <person name="Andreopoulos W."/>
            <person name="Pangilinan J."/>
            <person name="LaButti K."/>
            <person name="Riley R."/>
            <person name="Lipzen A."/>
            <person name="Clum A."/>
            <person name="Drula E."/>
            <person name="Henrissat B."/>
            <person name="Kohler A."/>
            <person name="Grigoriev I.V."/>
            <person name="Martin F.M."/>
            <person name="Hacquard S."/>
        </authorList>
    </citation>
    <scope>NUCLEOTIDE SEQUENCE</scope>
    <source>
        <strain evidence="9">MPI-CAGE-AT-0147</strain>
    </source>
</reference>
<protein>
    <recommendedName>
        <fullName evidence="5">DNA 3'-5' helicase</fullName>
        <ecNumber evidence="5">5.6.2.4</ecNumber>
    </recommendedName>
</protein>
<comment type="similarity">
    <text evidence="1">Belongs to the helicase family. RecQ subfamily.</text>
</comment>
<organism evidence="9 10">
    <name type="scientific">Dactylonectria macrodidyma</name>
    <dbReference type="NCBI Taxonomy" id="307937"/>
    <lineage>
        <taxon>Eukaryota</taxon>
        <taxon>Fungi</taxon>
        <taxon>Dikarya</taxon>
        <taxon>Ascomycota</taxon>
        <taxon>Pezizomycotina</taxon>
        <taxon>Sordariomycetes</taxon>
        <taxon>Hypocreomycetidae</taxon>
        <taxon>Hypocreales</taxon>
        <taxon>Nectriaceae</taxon>
        <taxon>Dactylonectria</taxon>
    </lineage>
</organism>
<proteinExistence type="inferred from homology"/>
<evidence type="ECO:0000259" key="7">
    <source>
        <dbReference type="PROSITE" id="PS51192"/>
    </source>
</evidence>
<dbReference type="SUPFAM" id="SSF52540">
    <property type="entry name" value="P-loop containing nucleoside triphosphate hydrolases"/>
    <property type="match status" value="1"/>
</dbReference>
<dbReference type="SMART" id="SM00487">
    <property type="entry name" value="DEXDc"/>
    <property type="match status" value="1"/>
</dbReference>
<feature type="domain" description="Helicase ATP-binding" evidence="7">
    <location>
        <begin position="304"/>
        <end position="463"/>
    </location>
</feature>
<feature type="region of interest" description="Disordered" evidence="6">
    <location>
        <begin position="671"/>
        <end position="705"/>
    </location>
</feature>
<dbReference type="GO" id="GO:0005694">
    <property type="term" value="C:chromosome"/>
    <property type="evidence" value="ECO:0007669"/>
    <property type="project" value="TreeGrafter"/>
</dbReference>
<dbReference type="GO" id="GO:0005524">
    <property type="term" value="F:ATP binding"/>
    <property type="evidence" value="ECO:0007669"/>
    <property type="project" value="UniProtKB-KW"/>
</dbReference>
<dbReference type="GO" id="GO:0043138">
    <property type="term" value="F:3'-5' DNA helicase activity"/>
    <property type="evidence" value="ECO:0007669"/>
    <property type="project" value="UniProtKB-EC"/>
</dbReference>
<feature type="domain" description="Helicase C-terminal" evidence="8">
    <location>
        <begin position="500"/>
        <end position="654"/>
    </location>
</feature>
<keyword evidence="2" id="KW-0547">Nucleotide-binding</keyword>
<dbReference type="Proteomes" id="UP000738349">
    <property type="component" value="Unassembled WGS sequence"/>
</dbReference>
<evidence type="ECO:0000256" key="1">
    <source>
        <dbReference type="ARBA" id="ARBA00005446"/>
    </source>
</evidence>
<comment type="catalytic activity">
    <reaction evidence="4">
        <text>Couples ATP hydrolysis with the unwinding of duplex DNA by translocating in the 3'-5' direction.</text>
        <dbReference type="EC" id="5.6.2.4"/>
    </reaction>
</comment>
<dbReference type="InterPro" id="IPR001650">
    <property type="entry name" value="Helicase_C-like"/>
</dbReference>
<dbReference type="Pfam" id="PF00270">
    <property type="entry name" value="DEAD"/>
    <property type="match status" value="1"/>
</dbReference>
<dbReference type="GO" id="GO:0016787">
    <property type="term" value="F:hydrolase activity"/>
    <property type="evidence" value="ECO:0007669"/>
    <property type="project" value="UniProtKB-KW"/>
</dbReference>
<dbReference type="GO" id="GO:0000724">
    <property type="term" value="P:double-strand break repair via homologous recombination"/>
    <property type="evidence" value="ECO:0007669"/>
    <property type="project" value="TreeGrafter"/>
</dbReference>
<dbReference type="InterPro" id="IPR027417">
    <property type="entry name" value="P-loop_NTPase"/>
</dbReference>
<comment type="caution">
    <text evidence="9">The sequence shown here is derived from an EMBL/GenBank/DDBJ whole genome shotgun (WGS) entry which is preliminary data.</text>
</comment>
<dbReference type="Gene3D" id="3.40.50.300">
    <property type="entry name" value="P-loop containing nucleotide triphosphate hydrolases"/>
    <property type="match status" value="2"/>
</dbReference>
<dbReference type="InterPro" id="IPR011545">
    <property type="entry name" value="DEAD/DEAH_box_helicase_dom"/>
</dbReference>
<gene>
    <name evidence="9" type="ORF">EDB81DRAFT_901527</name>
</gene>
<dbReference type="AlphaFoldDB" id="A0A9P9EJC5"/>
<dbReference type="EMBL" id="JAGMUV010000012">
    <property type="protein sequence ID" value="KAH7137816.1"/>
    <property type="molecule type" value="Genomic_DNA"/>
</dbReference>
<dbReference type="EC" id="5.6.2.4" evidence="5"/>
<dbReference type="PANTHER" id="PTHR13710">
    <property type="entry name" value="DNA HELICASE RECQ FAMILY MEMBER"/>
    <property type="match status" value="1"/>
</dbReference>
<keyword evidence="9" id="KW-0378">Hydrolase</keyword>
<dbReference type="GO" id="GO:0005737">
    <property type="term" value="C:cytoplasm"/>
    <property type="evidence" value="ECO:0007669"/>
    <property type="project" value="TreeGrafter"/>
</dbReference>
<dbReference type="GO" id="GO:0009378">
    <property type="term" value="F:four-way junction helicase activity"/>
    <property type="evidence" value="ECO:0007669"/>
    <property type="project" value="TreeGrafter"/>
</dbReference>
<evidence type="ECO:0000259" key="8">
    <source>
        <dbReference type="PROSITE" id="PS51194"/>
    </source>
</evidence>
<accession>A0A9P9EJC5</accession>